<name>A0A672MHJ5_SINGR</name>
<feature type="compositionally biased region" description="Polar residues" evidence="1">
    <location>
        <begin position="373"/>
        <end position="388"/>
    </location>
</feature>
<organism evidence="2 3">
    <name type="scientific">Sinocyclocheilus grahami</name>
    <name type="common">Dianchi golden-line fish</name>
    <name type="synonym">Barbus grahami</name>
    <dbReference type="NCBI Taxonomy" id="75366"/>
    <lineage>
        <taxon>Eukaryota</taxon>
        <taxon>Metazoa</taxon>
        <taxon>Chordata</taxon>
        <taxon>Craniata</taxon>
        <taxon>Vertebrata</taxon>
        <taxon>Euteleostomi</taxon>
        <taxon>Actinopterygii</taxon>
        <taxon>Neopterygii</taxon>
        <taxon>Teleostei</taxon>
        <taxon>Ostariophysi</taxon>
        <taxon>Cypriniformes</taxon>
        <taxon>Cyprinidae</taxon>
        <taxon>Cyprininae</taxon>
        <taxon>Sinocyclocheilus</taxon>
    </lineage>
</organism>
<dbReference type="Proteomes" id="UP000472262">
    <property type="component" value="Unassembled WGS sequence"/>
</dbReference>
<dbReference type="Ensembl" id="ENSSGRT00000037358.1">
    <property type="protein sequence ID" value="ENSSGRP00000034809.1"/>
    <property type="gene ID" value="ENSSGRG00000019286.1"/>
</dbReference>
<reference evidence="2" key="1">
    <citation type="submission" date="2025-08" db="UniProtKB">
        <authorList>
            <consortium name="Ensembl"/>
        </authorList>
    </citation>
    <scope>IDENTIFICATION</scope>
</reference>
<feature type="region of interest" description="Disordered" evidence="1">
    <location>
        <begin position="363"/>
        <end position="410"/>
    </location>
</feature>
<dbReference type="InterPro" id="IPR026092">
    <property type="entry name" value="RAI2/SOBP"/>
</dbReference>
<dbReference type="GO" id="GO:0048513">
    <property type="term" value="P:animal organ development"/>
    <property type="evidence" value="ECO:0007669"/>
    <property type="project" value="TreeGrafter"/>
</dbReference>
<proteinExistence type="predicted"/>
<reference evidence="2" key="2">
    <citation type="submission" date="2025-09" db="UniProtKB">
        <authorList>
            <consortium name="Ensembl"/>
        </authorList>
    </citation>
    <scope>IDENTIFICATION</scope>
</reference>
<evidence type="ECO:0000313" key="3">
    <source>
        <dbReference type="Proteomes" id="UP000472262"/>
    </source>
</evidence>
<evidence type="ECO:0000256" key="1">
    <source>
        <dbReference type="SAM" id="MobiDB-lite"/>
    </source>
</evidence>
<sequence>MTDQTKEVKKHQTNTEIPYDNGPDCSNLNSKEQTRKTSPEFNPSNEYSVNLALKVATSLLQSVFLENRPVVLPVHLQLAGGSPPQVGEAGLSPLILPASSTVFMPLALNQHINSQLQPSLRSCPFVNIQTSALLENLLLCQPEALLYHTDYEMTGREKPGPLNWNFLPHSIVQPTSTPMISLIPPANLLVPYPFLLSLPVLLPIPFPMPVQIPQSLDSKTFTKTSKTGSTIDKSTQTLPTTSCCTNSMACPIFPHTPSMSQDEVVDLSLKANQTKQLRVLSASPNSALDLSVVSSNCRLQNGRNTWTIHEGNRNNITRSKYVDYNGKIVCPTQTVKVIVSPTETVPAPLSDKRSGFSWDYMINSPKKPDRSQDTVVQGSSRRLSTTHPLCSEPKRQILNNRSVHFKRDRS</sequence>
<feature type="region of interest" description="Disordered" evidence="1">
    <location>
        <begin position="1"/>
        <end position="43"/>
    </location>
</feature>
<dbReference type="GO" id="GO:0005634">
    <property type="term" value="C:nucleus"/>
    <property type="evidence" value="ECO:0007669"/>
    <property type="project" value="TreeGrafter"/>
</dbReference>
<evidence type="ECO:0000313" key="2">
    <source>
        <dbReference type="Ensembl" id="ENSSGRP00000034809.1"/>
    </source>
</evidence>
<dbReference type="AlphaFoldDB" id="A0A672MHJ5"/>
<dbReference type="InParanoid" id="A0A672MHJ5"/>
<dbReference type="PANTHER" id="PTHR23186">
    <property type="entry name" value="RETINOIC ACID-INDUCED PROTEIN 2"/>
    <property type="match status" value="1"/>
</dbReference>
<dbReference type="OMA" id="QNGRNTW"/>
<keyword evidence="3" id="KW-1185">Reference proteome</keyword>
<accession>A0A672MHJ5</accession>
<dbReference type="PANTHER" id="PTHR23186:SF3">
    <property type="entry name" value="RETINOIC ACID-INDUCED PROTEIN 2"/>
    <property type="match status" value="1"/>
</dbReference>
<protein>
    <submittedName>
        <fullName evidence="2">Si:ch211-161f7.2</fullName>
    </submittedName>
</protein>
<dbReference type="FunCoup" id="A0A672MHJ5">
    <property type="interactions" value="3"/>
</dbReference>